<evidence type="ECO:0000313" key="4">
    <source>
        <dbReference type="Proteomes" id="UP000005801"/>
    </source>
</evidence>
<evidence type="ECO:0000256" key="2">
    <source>
        <dbReference type="SAM" id="MobiDB-lite"/>
    </source>
</evidence>
<feature type="region of interest" description="Disordered" evidence="2">
    <location>
        <begin position="1"/>
        <end position="49"/>
    </location>
</feature>
<keyword evidence="4" id="KW-1185">Reference proteome</keyword>
<feature type="compositionally biased region" description="Basic and acidic residues" evidence="2">
    <location>
        <begin position="28"/>
        <end position="49"/>
    </location>
</feature>
<dbReference type="AlphaFoldDB" id="A6G3L3"/>
<sequence>MTMTKTAAKPSEQRTLQRRQAKQQGRTRRAELMLDKQAKDKARQDHLDGRQTQLEARVVELEGLVAGLNERVQTIERDLT</sequence>
<name>A6G3L3_9BACT</name>
<comment type="caution">
    <text evidence="3">The sequence shown here is derived from an EMBL/GenBank/DDBJ whole genome shotgun (WGS) entry which is preliminary data.</text>
</comment>
<gene>
    <name evidence="3" type="ORF">PPSIR1_21369</name>
</gene>
<evidence type="ECO:0000256" key="1">
    <source>
        <dbReference type="SAM" id="Coils"/>
    </source>
</evidence>
<dbReference type="EMBL" id="ABCS01000018">
    <property type="protein sequence ID" value="EDM79620.1"/>
    <property type="molecule type" value="Genomic_DNA"/>
</dbReference>
<accession>A6G3L3</accession>
<dbReference type="Proteomes" id="UP000005801">
    <property type="component" value="Unassembled WGS sequence"/>
</dbReference>
<organism evidence="3 4">
    <name type="scientific">Plesiocystis pacifica SIR-1</name>
    <dbReference type="NCBI Taxonomy" id="391625"/>
    <lineage>
        <taxon>Bacteria</taxon>
        <taxon>Pseudomonadati</taxon>
        <taxon>Myxococcota</taxon>
        <taxon>Polyangia</taxon>
        <taxon>Nannocystales</taxon>
        <taxon>Nannocystaceae</taxon>
        <taxon>Plesiocystis</taxon>
    </lineage>
</organism>
<dbReference type="STRING" id="391625.PPSIR1_21369"/>
<reference evidence="3 4" key="1">
    <citation type="submission" date="2007-06" db="EMBL/GenBank/DDBJ databases">
        <authorList>
            <person name="Shimkets L."/>
            <person name="Ferriera S."/>
            <person name="Johnson J."/>
            <person name="Kravitz S."/>
            <person name="Beeson K."/>
            <person name="Sutton G."/>
            <person name="Rogers Y.-H."/>
            <person name="Friedman R."/>
            <person name="Frazier M."/>
            <person name="Venter J.C."/>
        </authorList>
    </citation>
    <scope>NUCLEOTIDE SEQUENCE [LARGE SCALE GENOMIC DNA]</scope>
    <source>
        <strain evidence="3 4">SIR-1</strain>
    </source>
</reference>
<protein>
    <submittedName>
        <fullName evidence="3">Uncharacterized protein</fullName>
    </submittedName>
</protein>
<feature type="coiled-coil region" evidence="1">
    <location>
        <begin position="51"/>
        <end position="78"/>
    </location>
</feature>
<feature type="compositionally biased region" description="Basic residues" evidence="2">
    <location>
        <begin position="16"/>
        <end position="27"/>
    </location>
</feature>
<keyword evidence="1" id="KW-0175">Coiled coil</keyword>
<proteinExistence type="predicted"/>
<evidence type="ECO:0000313" key="3">
    <source>
        <dbReference type="EMBL" id="EDM79620.1"/>
    </source>
</evidence>